<dbReference type="SUPFAM" id="SSF75420">
    <property type="entry name" value="YhbC-like, N-terminal domain"/>
    <property type="match status" value="1"/>
</dbReference>
<evidence type="ECO:0000313" key="7">
    <source>
        <dbReference type="Proteomes" id="UP000524404"/>
    </source>
</evidence>
<dbReference type="GO" id="GO:0005829">
    <property type="term" value="C:cytosol"/>
    <property type="evidence" value="ECO:0007669"/>
    <property type="project" value="TreeGrafter"/>
</dbReference>
<name>A0A841EZ48_9BACT</name>
<evidence type="ECO:0000256" key="1">
    <source>
        <dbReference type="ARBA" id="ARBA00022490"/>
    </source>
</evidence>
<accession>A0A841EZ48</accession>
<comment type="function">
    <text evidence="3">Required for maturation of 30S ribosomal subunits.</text>
</comment>
<dbReference type="Gene3D" id="3.30.300.70">
    <property type="entry name" value="RimP-like superfamily, N-terminal"/>
    <property type="match status" value="1"/>
</dbReference>
<organism evidence="6 7">
    <name type="scientific">Arcicella rosea</name>
    <dbReference type="NCBI Taxonomy" id="502909"/>
    <lineage>
        <taxon>Bacteria</taxon>
        <taxon>Pseudomonadati</taxon>
        <taxon>Bacteroidota</taxon>
        <taxon>Cytophagia</taxon>
        <taxon>Cytophagales</taxon>
        <taxon>Flectobacillaceae</taxon>
        <taxon>Arcicella</taxon>
    </lineage>
</organism>
<dbReference type="GO" id="GO:0006412">
    <property type="term" value="P:translation"/>
    <property type="evidence" value="ECO:0007669"/>
    <property type="project" value="TreeGrafter"/>
</dbReference>
<dbReference type="CDD" id="cd01734">
    <property type="entry name" value="YlxS_C"/>
    <property type="match status" value="1"/>
</dbReference>
<dbReference type="RefSeq" id="WP_229202927.1">
    <property type="nucleotide sequence ID" value="NZ_JACHKT010000052.1"/>
</dbReference>
<dbReference type="InterPro" id="IPR028998">
    <property type="entry name" value="RimP_C"/>
</dbReference>
<dbReference type="InterPro" id="IPR035956">
    <property type="entry name" value="RimP_N_sf"/>
</dbReference>
<evidence type="ECO:0000256" key="2">
    <source>
        <dbReference type="ARBA" id="ARBA00022517"/>
    </source>
</evidence>
<feature type="domain" description="Ribosome maturation factor RimP N-terminal" evidence="4">
    <location>
        <begin position="48"/>
        <end position="120"/>
    </location>
</feature>
<sequence>MLSKTFFITFAENLKEEGSIVPLFCLLDCSTVGVTVRKEMTKEKIIELLEPYLEEGRLFIVDVQVSEGKTRQNITILLDTDEGIKIEECASVSRRLAHFIETNELITGAYNLEVSSPGVDHPLTFKRQFVKNIGRNLKIVLNDKIEKIGNLEEVNEDSITFKEEPKKTKSKKVEPIEAIIIPFSSIQQAKVQISFK</sequence>
<keyword evidence="1 3" id="KW-0963">Cytoplasm</keyword>
<evidence type="ECO:0000313" key="6">
    <source>
        <dbReference type="EMBL" id="MBB6005620.1"/>
    </source>
</evidence>
<dbReference type="Pfam" id="PF02576">
    <property type="entry name" value="RimP_N"/>
    <property type="match status" value="1"/>
</dbReference>
<dbReference type="EMBL" id="JACHKT010000052">
    <property type="protein sequence ID" value="MBB6005620.1"/>
    <property type="molecule type" value="Genomic_DNA"/>
</dbReference>
<feature type="domain" description="Ribosome maturation factor RimP C-terminal" evidence="5">
    <location>
        <begin position="123"/>
        <end position="195"/>
    </location>
</feature>
<comment type="similarity">
    <text evidence="3">Belongs to the RimP family.</text>
</comment>
<dbReference type="InterPro" id="IPR028989">
    <property type="entry name" value="RimP_N"/>
</dbReference>
<keyword evidence="7" id="KW-1185">Reference proteome</keyword>
<dbReference type="InterPro" id="IPR003728">
    <property type="entry name" value="Ribosome_maturation_RimP"/>
</dbReference>
<proteinExistence type="inferred from homology"/>
<evidence type="ECO:0000259" key="4">
    <source>
        <dbReference type="Pfam" id="PF02576"/>
    </source>
</evidence>
<evidence type="ECO:0000256" key="3">
    <source>
        <dbReference type="HAMAP-Rule" id="MF_01077"/>
    </source>
</evidence>
<keyword evidence="2 3" id="KW-0690">Ribosome biogenesis</keyword>
<dbReference type="Proteomes" id="UP000524404">
    <property type="component" value="Unassembled WGS sequence"/>
</dbReference>
<dbReference type="HAMAP" id="MF_01077">
    <property type="entry name" value="RimP"/>
    <property type="match status" value="1"/>
</dbReference>
<protein>
    <recommendedName>
        <fullName evidence="3">Ribosome maturation factor RimP</fullName>
    </recommendedName>
</protein>
<dbReference type="AlphaFoldDB" id="A0A841EZ48"/>
<gene>
    <name evidence="3" type="primary">rimP</name>
    <name evidence="6" type="ORF">HNP25_004294</name>
</gene>
<dbReference type="PANTHER" id="PTHR33867:SF1">
    <property type="entry name" value="RIBOSOME MATURATION FACTOR RIMP"/>
    <property type="match status" value="1"/>
</dbReference>
<dbReference type="GO" id="GO:0000028">
    <property type="term" value="P:ribosomal small subunit assembly"/>
    <property type="evidence" value="ECO:0007669"/>
    <property type="project" value="TreeGrafter"/>
</dbReference>
<reference evidence="6 7" key="1">
    <citation type="submission" date="2020-08" db="EMBL/GenBank/DDBJ databases">
        <title>Functional genomics of gut bacteria from endangered species of beetles.</title>
        <authorList>
            <person name="Carlos-Shanley C."/>
        </authorList>
    </citation>
    <scope>NUCLEOTIDE SEQUENCE [LARGE SCALE GENOMIC DNA]</scope>
    <source>
        <strain evidence="6 7">S00070</strain>
    </source>
</reference>
<comment type="subcellular location">
    <subcellularLocation>
        <location evidence="3">Cytoplasm</location>
    </subcellularLocation>
</comment>
<dbReference type="Pfam" id="PF17384">
    <property type="entry name" value="DUF150_C"/>
    <property type="match status" value="1"/>
</dbReference>
<comment type="caution">
    <text evidence="6">The sequence shown here is derived from an EMBL/GenBank/DDBJ whole genome shotgun (WGS) entry which is preliminary data.</text>
</comment>
<evidence type="ECO:0000259" key="5">
    <source>
        <dbReference type="Pfam" id="PF17384"/>
    </source>
</evidence>
<dbReference type="PANTHER" id="PTHR33867">
    <property type="entry name" value="RIBOSOME MATURATION FACTOR RIMP"/>
    <property type="match status" value="1"/>
</dbReference>